<evidence type="ECO:0000313" key="2">
    <source>
        <dbReference type="EMBL" id="KKT92316.1"/>
    </source>
</evidence>
<accession>A0A0G1L8M7</accession>
<dbReference type="EMBL" id="LCKF01000003">
    <property type="protein sequence ID" value="KKT92316.1"/>
    <property type="molecule type" value="Genomic_DNA"/>
</dbReference>
<proteinExistence type="predicted"/>
<sequence length="162" mass="17905">MIKEKFNGVGISVVLIVTSLFLAGLVLFAKMDSFSFVVLIIVASLVFLFGIASVVEGASDMRATHIKRIPVGMYGCPMLELGPAMELDNEKYYSMTLQSLVNEKSFFQILVPEKRFKIGKLTKIVSIQNMRGGKIITDVNEKVLAENKRYNTPVSAQVKPAI</sequence>
<evidence type="ECO:0000256" key="1">
    <source>
        <dbReference type="SAM" id="Phobius"/>
    </source>
</evidence>
<organism evidence="2 3">
    <name type="scientific">Candidatus Jorgensenbacteria bacterium GW2011_GWA2_45_13</name>
    <dbReference type="NCBI Taxonomy" id="1618662"/>
    <lineage>
        <taxon>Bacteria</taxon>
        <taxon>Candidatus Joergenseniibacteriota</taxon>
    </lineage>
</organism>
<name>A0A0G1L8M7_9BACT</name>
<keyword evidence="1" id="KW-1133">Transmembrane helix</keyword>
<dbReference type="AlphaFoldDB" id="A0A0G1L8M7"/>
<feature type="transmembrane region" description="Helical" evidence="1">
    <location>
        <begin position="7"/>
        <end position="28"/>
    </location>
</feature>
<evidence type="ECO:0000313" key="3">
    <source>
        <dbReference type="Proteomes" id="UP000033966"/>
    </source>
</evidence>
<keyword evidence="1" id="KW-0472">Membrane</keyword>
<gene>
    <name evidence="2" type="ORF">UW92_C0003G0033</name>
</gene>
<reference evidence="2 3" key="1">
    <citation type="journal article" date="2015" name="Nature">
        <title>rRNA introns, odd ribosomes, and small enigmatic genomes across a large radiation of phyla.</title>
        <authorList>
            <person name="Brown C.T."/>
            <person name="Hug L.A."/>
            <person name="Thomas B.C."/>
            <person name="Sharon I."/>
            <person name="Castelle C.J."/>
            <person name="Singh A."/>
            <person name="Wilkins M.J."/>
            <person name="Williams K.H."/>
            <person name="Banfield J.F."/>
        </authorList>
    </citation>
    <scope>NUCLEOTIDE SEQUENCE [LARGE SCALE GENOMIC DNA]</scope>
</reference>
<comment type="caution">
    <text evidence="2">The sequence shown here is derived from an EMBL/GenBank/DDBJ whole genome shotgun (WGS) entry which is preliminary data.</text>
</comment>
<keyword evidence="1" id="KW-0812">Transmembrane</keyword>
<dbReference type="Proteomes" id="UP000033966">
    <property type="component" value="Unassembled WGS sequence"/>
</dbReference>
<feature type="transmembrane region" description="Helical" evidence="1">
    <location>
        <begin position="34"/>
        <end position="58"/>
    </location>
</feature>
<protein>
    <submittedName>
        <fullName evidence="2">Uncharacterized protein</fullName>
    </submittedName>
</protein>